<name>A0A098BMV7_9NOCA</name>
<accession>A0A098BMV7</accession>
<dbReference type="PANTHER" id="PTHR12475">
    <property type="match status" value="1"/>
</dbReference>
<dbReference type="InterPro" id="IPR029069">
    <property type="entry name" value="HotDog_dom_sf"/>
</dbReference>
<dbReference type="PANTHER" id="PTHR12475:SF4">
    <property type="entry name" value="PROTEIN THEM6"/>
    <property type="match status" value="1"/>
</dbReference>
<dbReference type="CDD" id="cd00586">
    <property type="entry name" value="4HBT"/>
    <property type="match status" value="1"/>
</dbReference>
<dbReference type="Pfam" id="PF13279">
    <property type="entry name" value="4HBT_2"/>
    <property type="match status" value="1"/>
</dbReference>
<gene>
    <name evidence="1" type="ORF">RHRU231_590097</name>
</gene>
<protein>
    <submittedName>
        <fullName evidence="1">Uncharacterized protein</fullName>
    </submittedName>
</protein>
<dbReference type="AlphaFoldDB" id="A0A098BMV7"/>
<dbReference type="InterPro" id="IPR051490">
    <property type="entry name" value="THEM6_lcsJ_thioesterase"/>
</dbReference>
<dbReference type="Gene3D" id="3.10.129.10">
    <property type="entry name" value="Hotdog Thioesterase"/>
    <property type="match status" value="1"/>
</dbReference>
<organism evidence="1 2">
    <name type="scientific">Rhodococcus ruber</name>
    <dbReference type="NCBI Taxonomy" id="1830"/>
    <lineage>
        <taxon>Bacteria</taxon>
        <taxon>Bacillati</taxon>
        <taxon>Actinomycetota</taxon>
        <taxon>Actinomycetes</taxon>
        <taxon>Mycobacteriales</taxon>
        <taxon>Nocardiaceae</taxon>
        <taxon>Rhodococcus</taxon>
    </lineage>
</organism>
<evidence type="ECO:0000313" key="1">
    <source>
        <dbReference type="EMBL" id="CDZ90038.1"/>
    </source>
</evidence>
<dbReference type="eggNOG" id="COG0824">
    <property type="taxonomic scope" value="Bacteria"/>
</dbReference>
<reference evidence="1 2" key="1">
    <citation type="journal article" date="2014" name="Genome Announc.">
        <title>Draft Genome Sequence of Propane- and Butane-Oxidizing Actinobacterium Rhodococcus ruber IEGM 231.</title>
        <authorList>
            <person name="Ivshina I.B."/>
            <person name="Kuyukina M.S."/>
            <person name="Krivoruchko A.V."/>
            <person name="Barbe V."/>
            <person name="Fischer C."/>
        </authorList>
    </citation>
    <scope>NUCLEOTIDE SEQUENCE [LARGE SCALE GENOMIC DNA]</scope>
</reference>
<proteinExistence type="predicted"/>
<evidence type="ECO:0000313" key="2">
    <source>
        <dbReference type="Proteomes" id="UP000042997"/>
    </source>
</evidence>
<sequence>MLMALRTARTFLRARKADPVRPHETVRTPFRVAVADLDAAMHMNNGRYLTILDLGRFELFVRTGLWQALRRHRWQTVVVVQTATYHRSLRHRQQFDVATRLLGTDARNLYVEQHVTVDGASSARAVIGLRVLDRDGRSVPPDTVAQAFPALTDLPDLPAWVHDWSQNVRAAHAS</sequence>
<dbReference type="SUPFAM" id="SSF54637">
    <property type="entry name" value="Thioesterase/thiol ester dehydrase-isomerase"/>
    <property type="match status" value="1"/>
</dbReference>
<dbReference type="EMBL" id="CCSD01000071">
    <property type="protein sequence ID" value="CDZ90038.1"/>
    <property type="molecule type" value="Genomic_DNA"/>
</dbReference>
<dbReference type="OrthoDB" id="3727779at2"/>
<dbReference type="Proteomes" id="UP000042997">
    <property type="component" value="Unassembled WGS sequence"/>
</dbReference>